<evidence type="ECO:0000256" key="2">
    <source>
        <dbReference type="ARBA" id="ARBA00023315"/>
    </source>
</evidence>
<organism evidence="5 6">
    <name type="scientific">Kineosporia mesophila</name>
    <dbReference type="NCBI Taxonomy" id="566012"/>
    <lineage>
        <taxon>Bacteria</taxon>
        <taxon>Bacillati</taxon>
        <taxon>Actinomycetota</taxon>
        <taxon>Actinomycetes</taxon>
        <taxon>Kineosporiales</taxon>
        <taxon>Kineosporiaceae</taxon>
        <taxon>Kineosporia</taxon>
    </lineage>
</organism>
<dbReference type="PANTHER" id="PTHR43792:SF8">
    <property type="entry name" value="[RIBOSOMAL PROTEIN US5]-ALANINE N-ACETYLTRANSFERASE"/>
    <property type="match status" value="1"/>
</dbReference>
<evidence type="ECO:0000313" key="5">
    <source>
        <dbReference type="EMBL" id="GAA3626200.1"/>
    </source>
</evidence>
<dbReference type="InterPro" id="IPR051531">
    <property type="entry name" value="N-acetyltransferase"/>
</dbReference>
<dbReference type="PROSITE" id="PS51186">
    <property type="entry name" value="GNAT"/>
    <property type="match status" value="1"/>
</dbReference>
<comment type="similarity">
    <text evidence="3">Belongs to the acetyltransferase family. RimJ subfamily.</text>
</comment>
<dbReference type="Proteomes" id="UP001501074">
    <property type="component" value="Unassembled WGS sequence"/>
</dbReference>
<comment type="caution">
    <text evidence="5">The sequence shown here is derived from an EMBL/GenBank/DDBJ whole genome shotgun (WGS) entry which is preliminary data.</text>
</comment>
<keyword evidence="6" id="KW-1185">Reference proteome</keyword>
<sequence length="175" mass="19767">MTNKDVVLRAVGVEDLPLLEQWRGDREHETEFGDFLPMARRQNTYQDRWYADGLLGEDEGVILICHDGLPIGSIGWHPVGYGPNRGSQALNIGISIAPGSRGKGIGSIAQRLAYEWLFRHIPVHRVEASTDVENFAEQKALEKAGFTREGILRGAQFRRGEWHDMVSYSRLRSDH</sequence>
<gene>
    <name evidence="5" type="ORF">GCM10022223_49310</name>
</gene>
<dbReference type="InterPro" id="IPR016181">
    <property type="entry name" value="Acyl_CoA_acyltransferase"/>
</dbReference>
<dbReference type="CDD" id="cd04301">
    <property type="entry name" value="NAT_SF"/>
    <property type="match status" value="1"/>
</dbReference>
<evidence type="ECO:0000259" key="4">
    <source>
        <dbReference type="PROSITE" id="PS51186"/>
    </source>
</evidence>
<protein>
    <submittedName>
        <fullName evidence="5">GNAT family protein</fullName>
    </submittedName>
</protein>
<dbReference type="RefSeq" id="WP_231484765.1">
    <property type="nucleotide sequence ID" value="NZ_BAAAZO010000009.1"/>
</dbReference>
<accession>A0ABP7A701</accession>
<dbReference type="EMBL" id="BAAAZO010000009">
    <property type="protein sequence ID" value="GAA3626200.1"/>
    <property type="molecule type" value="Genomic_DNA"/>
</dbReference>
<proteinExistence type="inferred from homology"/>
<dbReference type="Pfam" id="PF13302">
    <property type="entry name" value="Acetyltransf_3"/>
    <property type="match status" value="1"/>
</dbReference>
<dbReference type="PANTHER" id="PTHR43792">
    <property type="entry name" value="GNAT FAMILY, PUTATIVE (AFU_ORTHOLOGUE AFUA_3G00765)-RELATED-RELATED"/>
    <property type="match status" value="1"/>
</dbReference>
<evidence type="ECO:0000256" key="3">
    <source>
        <dbReference type="ARBA" id="ARBA00038502"/>
    </source>
</evidence>
<keyword evidence="2" id="KW-0012">Acyltransferase</keyword>
<dbReference type="Gene3D" id="3.40.630.30">
    <property type="match status" value="1"/>
</dbReference>
<dbReference type="InterPro" id="IPR000182">
    <property type="entry name" value="GNAT_dom"/>
</dbReference>
<evidence type="ECO:0000313" key="6">
    <source>
        <dbReference type="Proteomes" id="UP001501074"/>
    </source>
</evidence>
<reference evidence="6" key="1">
    <citation type="journal article" date="2019" name="Int. J. Syst. Evol. Microbiol.">
        <title>The Global Catalogue of Microorganisms (GCM) 10K type strain sequencing project: providing services to taxonomists for standard genome sequencing and annotation.</title>
        <authorList>
            <consortium name="The Broad Institute Genomics Platform"/>
            <consortium name="The Broad Institute Genome Sequencing Center for Infectious Disease"/>
            <person name="Wu L."/>
            <person name="Ma J."/>
        </authorList>
    </citation>
    <scope>NUCLEOTIDE SEQUENCE [LARGE SCALE GENOMIC DNA]</scope>
    <source>
        <strain evidence="6">JCM 16902</strain>
    </source>
</reference>
<evidence type="ECO:0000256" key="1">
    <source>
        <dbReference type="ARBA" id="ARBA00022679"/>
    </source>
</evidence>
<keyword evidence="1" id="KW-0808">Transferase</keyword>
<name>A0ABP7A701_9ACTN</name>
<feature type="domain" description="N-acetyltransferase" evidence="4">
    <location>
        <begin position="6"/>
        <end position="173"/>
    </location>
</feature>
<dbReference type="SUPFAM" id="SSF55729">
    <property type="entry name" value="Acyl-CoA N-acyltransferases (Nat)"/>
    <property type="match status" value="1"/>
</dbReference>